<dbReference type="SMART" id="SM00179">
    <property type="entry name" value="EGF_CA"/>
    <property type="match status" value="2"/>
</dbReference>
<dbReference type="RefSeq" id="XP_065656955.1">
    <property type="nucleotide sequence ID" value="XM_065800883.1"/>
</dbReference>
<keyword evidence="5" id="KW-1185">Reference proteome</keyword>
<feature type="domain" description="MAM" evidence="4">
    <location>
        <begin position="22"/>
        <end position="183"/>
    </location>
</feature>
<evidence type="ECO:0000256" key="2">
    <source>
        <dbReference type="ARBA" id="ARBA00023157"/>
    </source>
</evidence>
<evidence type="ECO:0000256" key="3">
    <source>
        <dbReference type="SAM" id="SignalP"/>
    </source>
</evidence>
<feature type="signal peptide" evidence="3">
    <location>
        <begin position="1"/>
        <end position="16"/>
    </location>
</feature>
<accession>A0ABM4C5T6</accession>
<dbReference type="Proteomes" id="UP001652625">
    <property type="component" value="Chromosome 07"/>
</dbReference>
<dbReference type="SMART" id="SM00181">
    <property type="entry name" value="EGF"/>
    <property type="match status" value="5"/>
</dbReference>
<dbReference type="InterPro" id="IPR001881">
    <property type="entry name" value="EGF-like_Ca-bd_dom"/>
</dbReference>
<organism evidence="5 6">
    <name type="scientific">Hydra vulgaris</name>
    <name type="common">Hydra</name>
    <name type="synonym">Hydra attenuata</name>
    <dbReference type="NCBI Taxonomy" id="6087"/>
    <lineage>
        <taxon>Eukaryota</taxon>
        <taxon>Metazoa</taxon>
        <taxon>Cnidaria</taxon>
        <taxon>Hydrozoa</taxon>
        <taxon>Hydroidolina</taxon>
        <taxon>Anthoathecata</taxon>
        <taxon>Aplanulata</taxon>
        <taxon>Hydridae</taxon>
        <taxon>Hydra</taxon>
    </lineage>
</organism>
<sequence length="583" mass="63907">MIAAAIIFGLLGLVAGQSRLEYYCGFESDLCGLNGNNYAWIRYNQKTPSSNTGPASSYAGSYFVYFESSDPNYQNSLNLPLSLTLPANISTTAVRLQFALHAYGSGIQSFNVLIYDNSGVLLRNDQILTNQIQTDSTSSWKIINNTYTFASIVRRIDFIVNALSWLSDVAIDDLAVYSIGCGICSINGQCQNTTNGQQCVCLNGYAGDGYTCLPNCLSPCDPVKATCVVSMGVASCQCLPQYGSGSGLASAGNSSCSMNMCSSTQCSPYADCVMDSGVPVCKCRPGFVCGANCVTQGLCSNRATCSVVNGRETCICGMEYFGDGLNAPGSTGCKSKCDLLNCGLYGRCVLNSSYAATCQCNDNFMNNGTYCVDINECLIPGWCRGTNTYCSNSFGGYSCECMNNFVPDMQTSRRNRSCSIYQQCALGKTCECSNIISPIAVPPISFFNNVNDANQDIARQFLNIWSSQNVKLYCKMAKCNLKMLEELITNITTYSSQTNFMMNNANMAIMVVRDFINCNPYEMLDAAWWSLYKKLNDQLITFKQVSIDLDMKVILLKQESARCEEVNTNWFRRALEWFSPVQY</sequence>
<dbReference type="Pfam" id="PF07645">
    <property type="entry name" value="EGF_CA"/>
    <property type="match status" value="1"/>
</dbReference>
<evidence type="ECO:0000313" key="6">
    <source>
        <dbReference type="RefSeq" id="XP_065656954.1"/>
    </source>
</evidence>
<evidence type="ECO:0000313" key="5">
    <source>
        <dbReference type="Proteomes" id="UP001652625"/>
    </source>
</evidence>
<dbReference type="InterPro" id="IPR000742">
    <property type="entry name" value="EGF"/>
</dbReference>
<feature type="chain" id="PRO_5045025913" evidence="3">
    <location>
        <begin position="17"/>
        <end position="583"/>
    </location>
</feature>
<dbReference type="InterPro" id="IPR049883">
    <property type="entry name" value="NOTCH1_EGF-like"/>
</dbReference>
<name>A0ABM4C5T6_HYDVU</name>
<dbReference type="SMART" id="SM00137">
    <property type="entry name" value="MAM"/>
    <property type="match status" value="1"/>
</dbReference>
<dbReference type="PROSITE" id="PS01187">
    <property type="entry name" value="EGF_CA"/>
    <property type="match status" value="1"/>
</dbReference>
<protein>
    <submittedName>
        <fullName evidence="6 7">Fibrillin-2 isoform X3</fullName>
    </submittedName>
</protein>
<dbReference type="PROSITE" id="PS01186">
    <property type="entry name" value="EGF_2"/>
    <property type="match status" value="2"/>
</dbReference>
<dbReference type="InterPro" id="IPR018097">
    <property type="entry name" value="EGF_Ca-bd_CS"/>
</dbReference>
<gene>
    <name evidence="6 7" type="primary">LOC100209198</name>
</gene>
<dbReference type="SUPFAM" id="SSF49899">
    <property type="entry name" value="Concanavalin A-like lectins/glucanases"/>
    <property type="match status" value="1"/>
</dbReference>
<dbReference type="Gene3D" id="2.10.25.10">
    <property type="entry name" value="Laminin"/>
    <property type="match status" value="1"/>
</dbReference>
<evidence type="ECO:0000256" key="1">
    <source>
        <dbReference type="ARBA" id="ARBA00022536"/>
    </source>
</evidence>
<evidence type="ECO:0000259" key="4">
    <source>
        <dbReference type="PROSITE" id="PS50060"/>
    </source>
</evidence>
<dbReference type="GeneID" id="100209198"/>
<keyword evidence="1" id="KW-0245">EGF-like domain</keyword>
<keyword evidence="3" id="KW-0732">Signal</keyword>
<dbReference type="RefSeq" id="XP_065656954.1">
    <property type="nucleotide sequence ID" value="XM_065800882.1"/>
</dbReference>
<dbReference type="InterPro" id="IPR013320">
    <property type="entry name" value="ConA-like_dom_sf"/>
</dbReference>
<dbReference type="PROSITE" id="PS50060">
    <property type="entry name" value="MAM_2"/>
    <property type="match status" value="1"/>
</dbReference>
<evidence type="ECO:0000313" key="7">
    <source>
        <dbReference type="RefSeq" id="XP_065656955.1"/>
    </source>
</evidence>
<dbReference type="InterPro" id="IPR000998">
    <property type="entry name" value="MAM_dom"/>
</dbReference>
<reference evidence="6 7" key="1">
    <citation type="submission" date="2025-05" db="UniProtKB">
        <authorList>
            <consortium name="RefSeq"/>
        </authorList>
    </citation>
    <scope>IDENTIFICATION</scope>
</reference>
<proteinExistence type="predicted"/>
<dbReference type="Gene3D" id="2.60.120.200">
    <property type="match status" value="1"/>
</dbReference>
<dbReference type="SUPFAM" id="SSF57196">
    <property type="entry name" value="EGF/Laminin"/>
    <property type="match status" value="1"/>
</dbReference>
<keyword evidence="2" id="KW-1015">Disulfide bond</keyword>